<accession>A0A1W5CUY2</accession>
<keyword evidence="1" id="KW-0812">Transmembrane</keyword>
<dbReference type="Pfam" id="PF23670">
    <property type="entry name" value="PIGBOS1"/>
    <property type="match status" value="1"/>
</dbReference>
<sequence length="134" mass="14714">MSKIRGVFPLFLATAFGIFNGIVVFGPEFKKQGRAKLEQEQEQIEAVHAPGPTAVEILGEAGAEAEANAGGATERLDTPEHPRWFIVRFWEQVKSDEKRHRVTNCFVLETAILLSVVKSEPSPFGTPNAPDTPL</sequence>
<reference evidence="3" key="1">
    <citation type="submission" date="2017-03" db="EMBL/GenBank/DDBJ databases">
        <authorList>
            <person name="Sharma R."/>
            <person name="Thines M."/>
        </authorList>
    </citation>
    <scope>NUCLEOTIDE SEQUENCE [LARGE SCALE GENOMIC DNA]</scope>
</reference>
<evidence type="ECO:0000313" key="3">
    <source>
        <dbReference type="Proteomes" id="UP000192927"/>
    </source>
</evidence>
<evidence type="ECO:0000313" key="2">
    <source>
        <dbReference type="EMBL" id="SLM34658.1"/>
    </source>
</evidence>
<name>A0A1W5CUY2_9LECA</name>
<keyword evidence="1" id="KW-1133">Transmembrane helix</keyword>
<protein>
    <submittedName>
        <fullName evidence="2">Uncharacterized protein</fullName>
    </submittedName>
</protein>
<evidence type="ECO:0000256" key="1">
    <source>
        <dbReference type="SAM" id="Phobius"/>
    </source>
</evidence>
<dbReference type="EMBL" id="FWEW01000365">
    <property type="protein sequence ID" value="SLM34658.1"/>
    <property type="molecule type" value="Genomic_DNA"/>
</dbReference>
<dbReference type="Proteomes" id="UP000192927">
    <property type="component" value="Unassembled WGS sequence"/>
</dbReference>
<keyword evidence="1" id="KW-0472">Membrane</keyword>
<feature type="transmembrane region" description="Helical" evidence="1">
    <location>
        <begin position="6"/>
        <end position="26"/>
    </location>
</feature>
<dbReference type="InterPro" id="IPR057394">
    <property type="entry name" value="PIGBOS1"/>
</dbReference>
<proteinExistence type="predicted"/>
<organism evidence="2 3">
    <name type="scientific">Lasallia pustulata</name>
    <dbReference type="NCBI Taxonomy" id="136370"/>
    <lineage>
        <taxon>Eukaryota</taxon>
        <taxon>Fungi</taxon>
        <taxon>Dikarya</taxon>
        <taxon>Ascomycota</taxon>
        <taxon>Pezizomycotina</taxon>
        <taxon>Lecanoromycetes</taxon>
        <taxon>OSLEUM clade</taxon>
        <taxon>Umbilicariomycetidae</taxon>
        <taxon>Umbilicariales</taxon>
        <taxon>Umbilicariaceae</taxon>
        <taxon>Lasallia</taxon>
    </lineage>
</organism>
<keyword evidence="3" id="KW-1185">Reference proteome</keyword>
<dbReference type="AlphaFoldDB" id="A0A1W5CUY2"/>